<evidence type="ECO:0000313" key="8">
    <source>
        <dbReference type="Proteomes" id="UP000886520"/>
    </source>
</evidence>
<dbReference type="PANTHER" id="PTHR48019">
    <property type="entry name" value="SERUM RESPONSE FACTOR HOMOLOG"/>
    <property type="match status" value="1"/>
</dbReference>
<dbReference type="GO" id="GO:0005634">
    <property type="term" value="C:nucleus"/>
    <property type="evidence" value="ECO:0007669"/>
    <property type="project" value="UniProtKB-SubCell"/>
</dbReference>
<gene>
    <name evidence="7" type="ORF">GOP47_0018752</name>
</gene>
<dbReference type="SUPFAM" id="SSF55455">
    <property type="entry name" value="SRF-like"/>
    <property type="match status" value="1"/>
</dbReference>
<protein>
    <recommendedName>
        <fullName evidence="6">MADS-box domain-containing protein</fullName>
    </recommendedName>
</protein>
<keyword evidence="5" id="KW-0539">Nucleus</keyword>
<proteinExistence type="predicted"/>
<evidence type="ECO:0000256" key="4">
    <source>
        <dbReference type="ARBA" id="ARBA00023163"/>
    </source>
</evidence>
<dbReference type="GO" id="GO:0046983">
    <property type="term" value="F:protein dimerization activity"/>
    <property type="evidence" value="ECO:0007669"/>
    <property type="project" value="InterPro"/>
</dbReference>
<dbReference type="AlphaFoldDB" id="A0A9D4Z8F8"/>
<keyword evidence="2" id="KW-0805">Transcription regulation</keyword>
<evidence type="ECO:0000313" key="7">
    <source>
        <dbReference type="EMBL" id="KAI5066128.1"/>
    </source>
</evidence>
<evidence type="ECO:0000256" key="3">
    <source>
        <dbReference type="ARBA" id="ARBA00023125"/>
    </source>
</evidence>
<feature type="domain" description="MADS-box" evidence="6">
    <location>
        <begin position="1"/>
        <end position="61"/>
    </location>
</feature>
<accession>A0A9D4Z8F8</accession>
<keyword evidence="8" id="KW-1185">Reference proteome</keyword>
<dbReference type="Proteomes" id="UP000886520">
    <property type="component" value="Chromosome 18"/>
</dbReference>
<dbReference type="GO" id="GO:0000977">
    <property type="term" value="F:RNA polymerase II transcription regulatory region sequence-specific DNA binding"/>
    <property type="evidence" value="ECO:0007669"/>
    <property type="project" value="InterPro"/>
</dbReference>
<organism evidence="7 8">
    <name type="scientific">Adiantum capillus-veneris</name>
    <name type="common">Maidenhair fern</name>
    <dbReference type="NCBI Taxonomy" id="13818"/>
    <lineage>
        <taxon>Eukaryota</taxon>
        <taxon>Viridiplantae</taxon>
        <taxon>Streptophyta</taxon>
        <taxon>Embryophyta</taxon>
        <taxon>Tracheophyta</taxon>
        <taxon>Polypodiopsida</taxon>
        <taxon>Polypodiidae</taxon>
        <taxon>Polypodiales</taxon>
        <taxon>Pteridineae</taxon>
        <taxon>Pteridaceae</taxon>
        <taxon>Vittarioideae</taxon>
        <taxon>Adiantum</taxon>
    </lineage>
</organism>
<dbReference type="EMBL" id="JABFUD020000018">
    <property type="protein sequence ID" value="KAI5066128.1"/>
    <property type="molecule type" value="Genomic_DNA"/>
</dbReference>
<dbReference type="InterPro" id="IPR036879">
    <property type="entry name" value="TF_MADSbox_sf"/>
</dbReference>
<evidence type="ECO:0000259" key="6">
    <source>
        <dbReference type="PROSITE" id="PS50066"/>
    </source>
</evidence>
<comment type="caution">
    <text evidence="7">The sequence shown here is derived from an EMBL/GenBank/DDBJ whole genome shotgun (WGS) entry which is preliminary data.</text>
</comment>
<reference evidence="7" key="1">
    <citation type="submission" date="2021-01" db="EMBL/GenBank/DDBJ databases">
        <title>Adiantum capillus-veneris genome.</title>
        <authorList>
            <person name="Fang Y."/>
            <person name="Liao Q."/>
        </authorList>
    </citation>
    <scope>NUCLEOTIDE SEQUENCE</scope>
    <source>
        <strain evidence="7">H3</strain>
        <tissue evidence="7">Leaf</tissue>
    </source>
</reference>
<dbReference type="InterPro" id="IPR050142">
    <property type="entry name" value="MADS-box/MEF2_TF"/>
</dbReference>
<dbReference type="PRINTS" id="PR00404">
    <property type="entry name" value="MADSDOMAIN"/>
</dbReference>
<dbReference type="PROSITE" id="PS50066">
    <property type="entry name" value="MADS_BOX_2"/>
    <property type="match status" value="1"/>
</dbReference>
<dbReference type="Pfam" id="PF00319">
    <property type="entry name" value="SRF-TF"/>
    <property type="match status" value="1"/>
</dbReference>
<keyword evidence="3" id="KW-0238">DNA-binding</keyword>
<dbReference type="PROSITE" id="PS00350">
    <property type="entry name" value="MADS_BOX_1"/>
    <property type="match status" value="1"/>
</dbReference>
<dbReference type="GO" id="GO:0045944">
    <property type="term" value="P:positive regulation of transcription by RNA polymerase II"/>
    <property type="evidence" value="ECO:0007669"/>
    <property type="project" value="InterPro"/>
</dbReference>
<sequence>MGRCKIEMKRIENSSSRQVTFCKRRVGLVKKARELSVLCDAHVALIVFSSSGRLFQYSGGRSMPEILEAYWDATHNDFQSLLPTINEVKDTTDIQASKCPKMLAVGLKGKANEALRNSRQVAKRAGVAGQAGAASQGN</sequence>
<dbReference type="OrthoDB" id="1898716at2759"/>
<dbReference type="Gene3D" id="3.40.1810.10">
    <property type="entry name" value="Transcription factor, MADS-box"/>
    <property type="match status" value="1"/>
</dbReference>
<dbReference type="InterPro" id="IPR033896">
    <property type="entry name" value="MEF2-like_N"/>
</dbReference>
<evidence type="ECO:0000256" key="1">
    <source>
        <dbReference type="ARBA" id="ARBA00004123"/>
    </source>
</evidence>
<name>A0A9D4Z8F8_ADICA</name>
<comment type="subcellular location">
    <subcellularLocation>
        <location evidence="1">Nucleus</location>
    </subcellularLocation>
</comment>
<evidence type="ECO:0000256" key="5">
    <source>
        <dbReference type="ARBA" id="ARBA00023242"/>
    </source>
</evidence>
<keyword evidence="4" id="KW-0804">Transcription</keyword>
<dbReference type="CDD" id="cd00265">
    <property type="entry name" value="MADS_MEF2_like"/>
    <property type="match status" value="1"/>
</dbReference>
<dbReference type="InterPro" id="IPR002100">
    <property type="entry name" value="TF_MADSbox"/>
</dbReference>
<evidence type="ECO:0000256" key="2">
    <source>
        <dbReference type="ARBA" id="ARBA00023015"/>
    </source>
</evidence>
<dbReference type="SMART" id="SM00432">
    <property type="entry name" value="MADS"/>
    <property type="match status" value="1"/>
</dbReference>